<organism evidence="3 4">
    <name type="scientific">Aureobasidium pullulans</name>
    <name type="common">Black yeast</name>
    <name type="synonym">Pullularia pullulans</name>
    <dbReference type="NCBI Taxonomy" id="5580"/>
    <lineage>
        <taxon>Eukaryota</taxon>
        <taxon>Fungi</taxon>
        <taxon>Dikarya</taxon>
        <taxon>Ascomycota</taxon>
        <taxon>Pezizomycotina</taxon>
        <taxon>Dothideomycetes</taxon>
        <taxon>Dothideomycetidae</taxon>
        <taxon>Dothideales</taxon>
        <taxon>Saccotheciaceae</taxon>
        <taxon>Aureobasidium</taxon>
    </lineage>
</organism>
<evidence type="ECO:0000313" key="3">
    <source>
        <dbReference type="EMBL" id="THW40775.1"/>
    </source>
</evidence>
<keyword evidence="2" id="KW-1133">Transmembrane helix</keyword>
<name>A0A4S8XS62_AURPU</name>
<feature type="transmembrane region" description="Helical" evidence="2">
    <location>
        <begin position="72"/>
        <end position="89"/>
    </location>
</feature>
<protein>
    <submittedName>
        <fullName evidence="3">Uncharacterized protein</fullName>
    </submittedName>
</protein>
<dbReference type="AlphaFoldDB" id="A0A4S8XS62"/>
<feature type="compositionally biased region" description="Basic and acidic residues" evidence="1">
    <location>
        <begin position="29"/>
        <end position="41"/>
    </location>
</feature>
<keyword evidence="2" id="KW-0472">Membrane</keyword>
<reference evidence="3 4" key="1">
    <citation type="submission" date="2018-10" db="EMBL/GenBank/DDBJ databases">
        <title>Fifty Aureobasidium pullulans genomes reveal a recombining polyextremotolerant generalist.</title>
        <authorList>
            <person name="Gostincar C."/>
            <person name="Turk M."/>
            <person name="Zajc J."/>
            <person name="Gunde-Cimerman N."/>
        </authorList>
    </citation>
    <scope>NUCLEOTIDE SEQUENCE [LARGE SCALE GENOMIC DNA]</scope>
    <source>
        <strain evidence="3 4">EXF-11013</strain>
    </source>
</reference>
<evidence type="ECO:0000256" key="1">
    <source>
        <dbReference type="SAM" id="MobiDB-lite"/>
    </source>
</evidence>
<sequence>MMHGQDFTIIDQSSRAIHEYQLTTAPMKPSDENSRIPHTAERATTSIRTSPCTVDNAIPLEHLPKTLKSDTYIFFAALYLPTFLWILVLNPRITIQKSLEELFMDVVIWG</sequence>
<gene>
    <name evidence="3" type="ORF">D6D22_05720</name>
</gene>
<evidence type="ECO:0000256" key="2">
    <source>
        <dbReference type="SAM" id="Phobius"/>
    </source>
</evidence>
<dbReference type="Proteomes" id="UP000310687">
    <property type="component" value="Unassembled WGS sequence"/>
</dbReference>
<proteinExistence type="predicted"/>
<keyword evidence="2" id="KW-0812">Transmembrane</keyword>
<accession>A0A4S8XS62</accession>
<feature type="region of interest" description="Disordered" evidence="1">
    <location>
        <begin position="24"/>
        <end position="45"/>
    </location>
</feature>
<evidence type="ECO:0000313" key="4">
    <source>
        <dbReference type="Proteomes" id="UP000310687"/>
    </source>
</evidence>
<comment type="caution">
    <text evidence="3">The sequence shown here is derived from an EMBL/GenBank/DDBJ whole genome shotgun (WGS) entry which is preliminary data.</text>
</comment>
<dbReference type="EMBL" id="QZAL01000077">
    <property type="protein sequence ID" value="THW40775.1"/>
    <property type="molecule type" value="Genomic_DNA"/>
</dbReference>